<keyword evidence="1" id="KW-0812">Transmembrane</keyword>
<name>A0A7W6EY40_9SPHN</name>
<keyword evidence="3" id="KW-1185">Reference proteome</keyword>
<evidence type="ECO:0000313" key="3">
    <source>
        <dbReference type="Proteomes" id="UP000562395"/>
    </source>
</evidence>
<organism evidence="2 3">
    <name type="scientific">Novosphingobium hassiacum</name>
    <dbReference type="NCBI Taxonomy" id="173676"/>
    <lineage>
        <taxon>Bacteria</taxon>
        <taxon>Pseudomonadati</taxon>
        <taxon>Pseudomonadota</taxon>
        <taxon>Alphaproteobacteria</taxon>
        <taxon>Sphingomonadales</taxon>
        <taxon>Sphingomonadaceae</taxon>
        <taxon>Novosphingobium</taxon>
    </lineage>
</organism>
<protein>
    <submittedName>
        <fullName evidence="2">Uncharacterized protein</fullName>
    </submittedName>
</protein>
<dbReference type="Proteomes" id="UP000562395">
    <property type="component" value="Unassembled WGS sequence"/>
</dbReference>
<sequence length="150" mass="16583">MESSLNAPENHYVGLGQLLAGAGVPVARTEQLISGMLAQSVQETRLTVSRDVCALVDGYIRGLDKRYATRLDDAQKLITNITIELEIVRRRARDERATRNRIVIVLIAMQFLASIAIIGSLYFKFPLKAEDIFSTSPDDSTVSGYELPGR</sequence>
<dbReference type="RefSeq" id="WP_183614956.1">
    <property type="nucleotide sequence ID" value="NZ_JACICY010000014.1"/>
</dbReference>
<reference evidence="2 3" key="1">
    <citation type="submission" date="2020-08" db="EMBL/GenBank/DDBJ databases">
        <title>Genomic Encyclopedia of Type Strains, Phase IV (KMG-IV): sequencing the most valuable type-strain genomes for metagenomic binning, comparative biology and taxonomic classification.</title>
        <authorList>
            <person name="Goeker M."/>
        </authorList>
    </citation>
    <scope>NUCLEOTIDE SEQUENCE [LARGE SCALE GENOMIC DNA]</scope>
    <source>
        <strain evidence="2 3">DSM 14552</strain>
    </source>
</reference>
<keyword evidence="1" id="KW-0472">Membrane</keyword>
<proteinExistence type="predicted"/>
<dbReference type="AlphaFoldDB" id="A0A7W6EY40"/>
<dbReference type="EMBL" id="JACICY010000014">
    <property type="protein sequence ID" value="MBB3862474.1"/>
    <property type="molecule type" value="Genomic_DNA"/>
</dbReference>
<comment type="caution">
    <text evidence="2">The sequence shown here is derived from an EMBL/GenBank/DDBJ whole genome shotgun (WGS) entry which is preliminary data.</text>
</comment>
<keyword evidence="1" id="KW-1133">Transmembrane helix</keyword>
<evidence type="ECO:0000256" key="1">
    <source>
        <dbReference type="SAM" id="Phobius"/>
    </source>
</evidence>
<evidence type="ECO:0000313" key="2">
    <source>
        <dbReference type="EMBL" id="MBB3862474.1"/>
    </source>
</evidence>
<feature type="transmembrane region" description="Helical" evidence="1">
    <location>
        <begin position="102"/>
        <end position="123"/>
    </location>
</feature>
<accession>A0A7W6EY40</accession>
<gene>
    <name evidence="2" type="ORF">GGQ88_003775</name>
</gene>